<name>A0A365NZT4_9FLAO</name>
<feature type="transmembrane region" description="Helical" evidence="1">
    <location>
        <begin position="150"/>
        <end position="168"/>
    </location>
</feature>
<sequence>MSLNPSFQILKTESMTKKDFFRIIIKLFGLYSLVISLFTFVPQNISNLYIYRDELSFLLVLIGSFLLLIALFLFLLFQTDWIIDKLNLTANFDDDQIVLGNLNTNSIYTFAIILIGGFMVIDNFPILLMDLINELKLRTSNYSIPNHDTNYFWFAVNFLNVIIGYLLVTNCKSIASFLDKK</sequence>
<feature type="transmembrane region" description="Helical" evidence="1">
    <location>
        <begin position="20"/>
        <end position="43"/>
    </location>
</feature>
<accession>A0A365NZT4</accession>
<feature type="transmembrane region" description="Helical" evidence="1">
    <location>
        <begin position="55"/>
        <end position="77"/>
    </location>
</feature>
<gene>
    <name evidence="2" type="ORF">DPN68_11495</name>
</gene>
<organism evidence="2 3">
    <name type="scientific">Flavobacterium tibetense</name>
    <dbReference type="NCBI Taxonomy" id="2233533"/>
    <lineage>
        <taxon>Bacteria</taxon>
        <taxon>Pseudomonadati</taxon>
        <taxon>Bacteroidota</taxon>
        <taxon>Flavobacteriia</taxon>
        <taxon>Flavobacteriales</taxon>
        <taxon>Flavobacteriaceae</taxon>
        <taxon>Flavobacterium</taxon>
    </lineage>
</organism>
<protein>
    <submittedName>
        <fullName evidence="2">Uncharacterized protein</fullName>
    </submittedName>
</protein>
<dbReference type="EMBL" id="QLST01000016">
    <property type="protein sequence ID" value="RBA27593.1"/>
    <property type="molecule type" value="Genomic_DNA"/>
</dbReference>
<proteinExistence type="predicted"/>
<keyword evidence="3" id="KW-1185">Reference proteome</keyword>
<comment type="caution">
    <text evidence="2">The sequence shown here is derived from an EMBL/GenBank/DDBJ whole genome shotgun (WGS) entry which is preliminary data.</text>
</comment>
<feature type="transmembrane region" description="Helical" evidence="1">
    <location>
        <begin position="107"/>
        <end position="129"/>
    </location>
</feature>
<evidence type="ECO:0000313" key="2">
    <source>
        <dbReference type="EMBL" id="RBA27593.1"/>
    </source>
</evidence>
<keyword evidence="1" id="KW-0812">Transmembrane</keyword>
<evidence type="ECO:0000256" key="1">
    <source>
        <dbReference type="SAM" id="Phobius"/>
    </source>
</evidence>
<keyword evidence="1" id="KW-1133">Transmembrane helix</keyword>
<reference evidence="2 3" key="1">
    <citation type="submission" date="2018-06" db="EMBL/GenBank/DDBJ databases">
        <title>Flavobacterium tibetense sp. nov., isolated from a wetland YonghuCo on Tibetan Plateau.</title>
        <authorList>
            <person name="Xing P."/>
            <person name="Phurbu D."/>
            <person name="Lu H."/>
        </authorList>
    </citation>
    <scope>NUCLEOTIDE SEQUENCE [LARGE SCALE GENOMIC DNA]</scope>
    <source>
        <strain evidence="2 3">YH5</strain>
    </source>
</reference>
<dbReference type="Proteomes" id="UP000253319">
    <property type="component" value="Unassembled WGS sequence"/>
</dbReference>
<keyword evidence="1" id="KW-0472">Membrane</keyword>
<dbReference type="AlphaFoldDB" id="A0A365NZT4"/>
<evidence type="ECO:0000313" key="3">
    <source>
        <dbReference type="Proteomes" id="UP000253319"/>
    </source>
</evidence>